<feature type="compositionally biased region" description="Pro residues" evidence="1">
    <location>
        <begin position="37"/>
        <end position="47"/>
    </location>
</feature>
<gene>
    <name evidence="2" type="ORF">E0H45_35655</name>
</gene>
<comment type="caution">
    <text evidence="2">The sequence shown here is derived from an EMBL/GenBank/DDBJ whole genome shotgun (WGS) entry which is preliminary data.</text>
</comment>
<proteinExistence type="predicted"/>
<evidence type="ECO:0000256" key="1">
    <source>
        <dbReference type="SAM" id="MobiDB-lite"/>
    </source>
</evidence>
<name>A0A4R0H1D2_9ACTN</name>
<organism evidence="2 3">
    <name type="scientific">Kribbella soli</name>
    <dbReference type="NCBI Taxonomy" id="1124743"/>
    <lineage>
        <taxon>Bacteria</taxon>
        <taxon>Bacillati</taxon>
        <taxon>Actinomycetota</taxon>
        <taxon>Actinomycetes</taxon>
        <taxon>Propionibacteriales</taxon>
        <taxon>Kribbellaceae</taxon>
        <taxon>Kribbella</taxon>
    </lineage>
</organism>
<dbReference type="EMBL" id="SJJZ01000004">
    <property type="protein sequence ID" value="TCC04395.1"/>
    <property type="molecule type" value="Genomic_DNA"/>
</dbReference>
<protein>
    <submittedName>
        <fullName evidence="2">Uncharacterized protein</fullName>
    </submittedName>
</protein>
<feature type="compositionally biased region" description="Polar residues" evidence="1">
    <location>
        <begin position="68"/>
        <end position="78"/>
    </location>
</feature>
<dbReference type="AlphaFoldDB" id="A0A4R0H1D2"/>
<keyword evidence="3" id="KW-1185">Reference proteome</keyword>
<feature type="compositionally biased region" description="Low complexity" evidence="1">
    <location>
        <begin position="48"/>
        <end position="59"/>
    </location>
</feature>
<reference evidence="2 3" key="1">
    <citation type="submission" date="2019-02" db="EMBL/GenBank/DDBJ databases">
        <title>Kribbella capetownensis sp. nov. and Kribbella speibonae sp. nov., isolated from soil.</title>
        <authorList>
            <person name="Curtis S.M."/>
            <person name="Norton I."/>
            <person name="Everest G.J."/>
            <person name="Meyers P.R."/>
        </authorList>
    </citation>
    <scope>NUCLEOTIDE SEQUENCE [LARGE SCALE GENOMIC DNA]</scope>
    <source>
        <strain evidence="2 3">KCTC 29219</strain>
    </source>
</reference>
<evidence type="ECO:0000313" key="3">
    <source>
        <dbReference type="Proteomes" id="UP000292346"/>
    </source>
</evidence>
<dbReference type="Proteomes" id="UP000292346">
    <property type="component" value="Unassembled WGS sequence"/>
</dbReference>
<feature type="region of interest" description="Disordered" evidence="1">
    <location>
        <begin position="14"/>
        <end position="80"/>
    </location>
</feature>
<sequence length="392" mass="39957">MAVTAVAAVAAGGGLAYRQGPKSASSTVAAPLGGAPSPTPSPTPPTPVLSTTPVVVPTQTPTPKPSLTPRSASTTPQIPSGPVALEAAKLTQGQDPQLAYRFDRTVLGAGKELKVPSSGSLMEVARLGTSVLATTSGGELLKVSSSGAVVRRTPHVMTLAGTADQSAVAYATTPPVVVGQQTYGATLYADNGASAKSLELPDVQSIFVLAYTKDTIYYKASVKGAETTLKLYSWTPGAAKAVLVKTVAGDAMAVSQDGRLASALPANSSGDGCSTVIEIATGKKRFKTCDYRVTGFTPDGAVAIGTPAYGDSYCSNIITALDSRTGAVQHQWSGCFYEAVAEDEQHLLMVAVVAGGGQDPNTKSTVVRCSLGTAACERATEVVSAKQIDFAR</sequence>
<accession>A0A4R0H1D2</accession>
<evidence type="ECO:0000313" key="2">
    <source>
        <dbReference type="EMBL" id="TCC04395.1"/>
    </source>
</evidence>